<sequence length="102" mass="11749">MIFSAPRHRYTTNSCFSHLKIPLFTIYAISSTHFRYKITSPALDESRAEQRSNEKSSNILTKRLQCPWAWAQDSRCLTPDSTIGCLPHAEHSQILCMLESIY</sequence>
<gene>
    <name evidence="1" type="ORF">NTEN_LOCUS19969</name>
    <name evidence="2" type="ORF">NTEN_LOCUS19970</name>
</gene>
<evidence type="ECO:0000313" key="2">
    <source>
        <dbReference type="EMBL" id="CAB0015630.1"/>
    </source>
</evidence>
<dbReference type="Proteomes" id="UP000479000">
    <property type="component" value="Unassembled WGS sequence"/>
</dbReference>
<protein>
    <submittedName>
        <fullName evidence="1">Uncharacterized protein</fullName>
    </submittedName>
</protein>
<dbReference type="EMBL" id="CADCXU010029292">
    <property type="protein sequence ID" value="CAB0015630.1"/>
    <property type="molecule type" value="Genomic_DNA"/>
</dbReference>
<dbReference type="AlphaFoldDB" id="A0A6H5HF26"/>
<reference evidence="1 3" key="1">
    <citation type="submission" date="2020-02" db="EMBL/GenBank/DDBJ databases">
        <authorList>
            <person name="Ferguson B K."/>
        </authorList>
    </citation>
    <scope>NUCLEOTIDE SEQUENCE [LARGE SCALE GENOMIC DNA]</scope>
</reference>
<organism evidence="1 3">
    <name type="scientific">Nesidiocoris tenuis</name>
    <dbReference type="NCBI Taxonomy" id="355587"/>
    <lineage>
        <taxon>Eukaryota</taxon>
        <taxon>Metazoa</taxon>
        <taxon>Ecdysozoa</taxon>
        <taxon>Arthropoda</taxon>
        <taxon>Hexapoda</taxon>
        <taxon>Insecta</taxon>
        <taxon>Pterygota</taxon>
        <taxon>Neoptera</taxon>
        <taxon>Paraneoptera</taxon>
        <taxon>Hemiptera</taxon>
        <taxon>Heteroptera</taxon>
        <taxon>Panheteroptera</taxon>
        <taxon>Cimicomorpha</taxon>
        <taxon>Miridae</taxon>
        <taxon>Dicyphina</taxon>
        <taxon>Nesidiocoris</taxon>
    </lineage>
</organism>
<name>A0A6H5HF26_9HEMI</name>
<proteinExistence type="predicted"/>
<keyword evidence="3" id="KW-1185">Reference proteome</keyword>
<dbReference type="EMBL" id="CADCXU010029290">
    <property type="protein sequence ID" value="CAB0015629.1"/>
    <property type="molecule type" value="Genomic_DNA"/>
</dbReference>
<evidence type="ECO:0000313" key="3">
    <source>
        <dbReference type="Proteomes" id="UP000479000"/>
    </source>
</evidence>
<accession>A0A6H5HF26</accession>
<evidence type="ECO:0000313" key="1">
    <source>
        <dbReference type="EMBL" id="CAB0015629.1"/>
    </source>
</evidence>